<keyword evidence="2" id="KW-1185">Reference proteome</keyword>
<name>A0ABR5BKU5_9TREE</name>
<gene>
    <name evidence="1" type="ORF">I306_06852</name>
</gene>
<proteinExistence type="predicted"/>
<protein>
    <submittedName>
        <fullName evidence="1">Uncharacterized protein</fullName>
    </submittedName>
</protein>
<evidence type="ECO:0000313" key="1">
    <source>
        <dbReference type="EMBL" id="KIR76163.1"/>
    </source>
</evidence>
<dbReference type="Proteomes" id="UP000054272">
    <property type="component" value="Unassembled WGS sequence"/>
</dbReference>
<accession>A0ABR5BKU5</accession>
<organism evidence="1 2">
    <name type="scientific">Cryptococcus gattii EJB2</name>
    <dbReference type="NCBI Taxonomy" id="1296103"/>
    <lineage>
        <taxon>Eukaryota</taxon>
        <taxon>Fungi</taxon>
        <taxon>Dikarya</taxon>
        <taxon>Basidiomycota</taxon>
        <taxon>Agaricomycotina</taxon>
        <taxon>Tremellomycetes</taxon>
        <taxon>Tremellales</taxon>
        <taxon>Cryptococcaceae</taxon>
        <taxon>Cryptococcus</taxon>
        <taxon>Cryptococcus gattii species complex</taxon>
    </lineage>
</organism>
<dbReference type="EMBL" id="KN848812">
    <property type="protein sequence ID" value="KIR76163.1"/>
    <property type="molecule type" value="Genomic_DNA"/>
</dbReference>
<reference evidence="1 2" key="1">
    <citation type="submission" date="2015-01" db="EMBL/GenBank/DDBJ databases">
        <title>The Genome Sequence of Cryptococcus gattii EJB2.</title>
        <authorList>
            <consortium name="The Broad Institute Genomics Platform"/>
            <person name="Cuomo C."/>
            <person name="Litvintseva A."/>
            <person name="Chen Y."/>
            <person name="Heitman J."/>
            <person name="Sun S."/>
            <person name="Springer D."/>
            <person name="Dromer F."/>
            <person name="Young S."/>
            <person name="Zeng Q."/>
            <person name="Gargeya S."/>
            <person name="Abouelleil A."/>
            <person name="Alvarado L."/>
            <person name="Chapman S.B."/>
            <person name="Gainer-Dewar J."/>
            <person name="Goldberg J."/>
            <person name="Griggs A."/>
            <person name="Gujja S."/>
            <person name="Hansen M."/>
            <person name="Howarth C."/>
            <person name="Imamovic A."/>
            <person name="Larimer J."/>
            <person name="Murphy C."/>
            <person name="Naylor J."/>
            <person name="Pearson M."/>
            <person name="Priest M."/>
            <person name="Roberts A."/>
            <person name="Saif S."/>
            <person name="Shea T."/>
            <person name="Sykes S."/>
            <person name="Wortman J."/>
            <person name="Nusbaum C."/>
            <person name="Birren B."/>
        </authorList>
    </citation>
    <scope>NUCLEOTIDE SEQUENCE [LARGE SCALE GENOMIC DNA]</scope>
    <source>
        <strain evidence="1 2">EJB2</strain>
    </source>
</reference>
<sequence length="59" mass="6710">MEDIQSQPEYFARAVATSMKTARTILDMAKNAPNATVKWIKPDERPVGWDLTSKTKKKD</sequence>
<evidence type="ECO:0000313" key="2">
    <source>
        <dbReference type="Proteomes" id="UP000054272"/>
    </source>
</evidence>